<evidence type="ECO:0000256" key="2">
    <source>
        <dbReference type="ARBA" id="ARBA00022475"/>
    </source>
</evidence>
<evidence type="ECO:0000256" key="5">
    <source>
        <dbReference type="ARBA" id="ARBA00023136"/>
    </source>
</evidence>
<proteinExistence type="predicted"/>
<dbReference type="OrthoDB" id="9763003at2"/>
<reference evidence="8 9" key="1">
    <citation type="submission" date="2016-02" db="EMBL/GenBank/DDBJ databases">
        <authorList>
            <person name="Wen L."/>
            <person name="He K."/>
            <person name="Yang H."/>
        </authorList>
    </citation>
    <scope>NUCLEOTIDE SEQUENCE [LARGE SCALE GENOMIC DNA]</scope>
    <source>
        <strain evidence="8 9">CV41</strain>
    </source>
</reference>
<dbReference type="Pfam" id="PF02690">
    <property type="entry name" value="Na_Pi_cotrans"/>
    <property type="match status" value="2"/>
</dbReference>
<sequence>MIGQLLGGIGLFLLGILLLTDGLRTAAGQTLKRILSQFTERKTSAFLSGLTITAMVQSSSATTLATIGFVSAGLITFSQSIGVIIGSSVGTTTTGWIVSLLGLKLSLFTIAMPLVGIGALMRLMLKGRIASVGFAIAGFGLIFIGIDTLQHGMNSLAAHVQPEAFPEPSLTGRLILVGIGIALTVIMQASSAAVATAITAYHSGTLDIAQALSIVIGASIGTTLTAGIAAIGASTSARRTALVHILFNSFSAAIGFALMPLYVWLLTHLDPESNSAPGAWSIAVFHTLFHIVGAGIALPGAEAFSRIITRLIPERKPAPTSHLDDSLAQVPEVAFEALRRALVECTLILTAWIKHRSDSRHPEAALSPEAVHDSLEHGYAFLSRLPATVPIKPGATNPRLSLIHAMDHLDQIVGVLKTVHSYPESDPSGRLDQAREKLFALFTELERLVSSHSLKTDENAEAQRSDSTEALAQIEQLSQTLAALRRTGRHALLRETAEAALSPAKADELLEAVRWMDTAAYHLWRAAYHLAHAADPAEQDPHKHAPAHGPECATAKD</sequence>
<dbReference type="PANTHER" id="PTHR10010:SF46">
    <property type="entry name" value="SODIUM-DEPENDENT PHOSPHATE TRANSPORT PROTEIN 2B"/>
    <property type="match status" value="1"/>
</dbReference>
<comment type="caution">
    <text evidence="8">The sequence shown here is derived from an EMBL/GenBank/DDBJ whole genome shotgun (WGS) entry which is preliminary data.</text>
</comment>
<evidence type="ECO:0000256" key="3">
    <source>
        <dbReference type="ARBA" id="ARBA00022692"/>
    </source>
</evidence>
<evidence type="ECO:0000256" key="1">
    <source>
        <dbReference type="ARBA" id="ARBA00004651"/>
    </source>
</evidence>
<dbReference type="Proteomes" id="UP000071392">
    <property type="component" value="Unassembled WGS sequence"/>
</dbReference>
<evidence type="ECO:0000256" key="7">
    <source>
        <dbReference type="SAM" id="Phobius"/>
    </source>
</evidence>
<keyword evidence="2" id="KW-1003">Cell membrane</keyword>
<gene>
    <name evidence="8" type="ORF">AXK12_04375</name>
</gene>
<protein>
    <recommendedName>
        <fullName evidence="10">Na/Pi cotransporter</fullName>
    </recommendedName>
</protein>
<dbReference type="InterPro" id="IPR003841">
    <property type="entry name" value="Na/Pi_transpt"/>
</dbReference>
<evidence type="ECO:0000313" key="9">
    <source>
        <dbReference type="Proteomes" id="UP000071392"/>
    </source>
</evidence>
<feature type="transmembrane region" description="Helical" evidence="7">
    <location>
        <begin position="174"/>
        <end position="202"/>
    </location>
</feature>
<feature type="transmembrane region" description="Helical" evidence="7">
    <location>
        <begin position="208"/>
        <end position="233"/>
    </location>
</feature>
<feature type="transmembrane region" description="Helical" evidence="7">
    <location>
        <begin position="245"/>
        <end position="266"/>
    </location>
</feature>
<dbReference type="AlphaFoldDB" id="A0A139SNJ7"/>
<feature type="transmembrane region" description="Helical" evidence="7">
    <location>
        <begin position="127"/>
        <end position="146"/>
    </location>
</feature>
<accession>A0A139SNJ7</accession>
<evidence type="ECO:0000313" key="8">
    <source>
        <dbReference type="EMBL" id="KXU36062.1"/>
    </source>
</evidence>
<feature type="transmembrane region" description="Helical" evidence="7">
    <location>
        <begin position="64"/>
        <end position="85"/>
    </location>
</feature>
<dbReference type="GO" id="GO:0005886">
    <property type="term" value="C:plasma membrane"/>
    <property type="evidence" value="ECO:0007669"/>
    <property type="project" value="UniProtKB-SubCell"/>
</dbReference>
<dbReference type="PANTHER" id="PTHR10010">
    <property type="entry name" value="SOLUTE CARRIER FAMILY 34 SODIUM PHOSPHATE , MEMBER 2-RELATED"/>
    <property type="match status" value="1"/>
</dbReference>
<feature type="transmembrane region" description="Helical" evidence="7">
    <location>
        <begin position="278"/>
        <end position="301"/>
    </location>
</feature>
<dbReference type="RefSeq" id="WP_068711598.1">
    <property type="nucleotide sequence ID" value="NZ_LSZP01000032.1"/>
</dbReference>
<name>A0A139SNJ7_9BACT</name>
<evidence type="ECO:0000256" key="6">
    <source>
        <dbReference type="SAM" id="MobiDB-lite"/>
    </source>
</evidence>
<dbReference type="GO" id="GO:0005436">
    <property type="term" value="F:sodium:phosphate symporter activity"/>
    <property type="evidence" value="ECO:0007669"/>
    <property type="project" value="InterPro"/>
</dbReference>
<evidence type="ECO:0008006" key="10">
    <source>
        <dbReference type="Google" id="ProtNLM"/>
    </source>
</evidence>
<keyword evidence="4 7" id="KW-1133">Transmembrane helix</keyword>
<organism evidence="8 9">
    <name type="scientific">Cephaloticoccus capnophilus</name>
    <dbReference type="NCBI Taxonomy" id="1548208"/>
    <lineage>
        <taxon>Bacteria</taxon>
        <taxon>Pseudomonadati</taxon>
        <taxon>Verrucomicrobiota</taxon>
        <taxon>Opitutia</taxon>
        <taxon>Opitutales</taxon>
        <taxon>Opitutaceae</taxon>
        <taxon>Cephaloticoccus</taxon>
    </lineage>
</organism>
<keyword evidence="9" id="KW-1185">Reference proteome</keyword>
<keyword evidence="3 7" id="KW-0812">Transmembrane</keyword>
<dbReference type="NCBIfam" id="NF037997">
    <property type="entry name" value="Na_Pi_symport"/>
    <property type="match status" value="1"/>
</dbReference>
<feature type="transmembrane region" description="Helical" evidence="7">
    <location>
        <begin position="97"/>
        <end position="121"/>
    </location>
</feature>
<feature type="region of interest" description="Disordered" evidence="6">
    <location>
        <begin position="535"/>
        <end position="557"/>
    </location>
</feature>
<comment type="subcellular location">
    <subcellularLocation>
        <location evidence="1">Cell membrane</location>
        <topology evidence="1">Multi-pass membrane protein</topology>
    </subcellularLocation>
</comment>
<evidence type="ECO:0000256" key="4">
    <source>
        <dbReference type="ARBA" id="ARBA00022989"/>
    </source>
</evidence>
<dbReference type="GO" id="GO:0044341">
    <property type="term" value="P:sodium-dependent phosphate transport"/>
    <property type="evidence" value="ECO:0007669"/>
    <property type="project" value="InterPro"/>
</dbReference>
<dbReference type="EMBL" id="LSZP01000032">
    <property type="protein sequence ID" value="KXU36062.1"/>
    <property type="molecule type" value="Genomic_DNA"/>
</dbReference>
<keyword evidence="5 7" id="KW-0472">Membrane</keyword>